<dbReference type="SMART" id="SM00278">
    <property type="entry name" value="HhH1"/>
    <property type="match status" value="3"/>
</dbReference>
<accession>A0A1I0H332</accession>
<dbReference type="GO" id="GO:0042578">
    <property type="term" value="F:phosphoric ester hydrolase activity"/>
    <property type="evidence" value="ECO:0007669"/>
    <property type="project" value="TreeGrafter"/>
</dbReference>
<dbReference type="InterPro" id="IPR043519">
    <property type="entry name" value="NT_sf"/>
</dbReference>
<dbReference type="InterPro" id="IPR050243">
    <property type="entry name" value="PHP_phosphatase"/>
</dbReference>
<dbReference type="EMBL" id="FOHJ01000008">
    <property type="protein sequence ID" value="SET78106.1"/>
    <property type="molecule type" value="Genomic_DNA"/>
</dbReference>
<evidence type="ECO:0000259" key="11">
    <source>
        <dbReference type="SMART" id="SM00483"/>
    </source>
</evidence>
<dbReference type="SUPFAM" id="SSF81301">
    <property type="entry name" value="Nucleotidyltransferase"/>
    <property type="match status" value="1"/>
</dbReference>
<dbReference type="PIRSF" id="PIRSF005047">
    <property type="entry name" value="UCP005047_YshC"/>
    <property type="match status" value="1"/>
</dbReference>
<dbReference type="GO" id="GO:0005829">
    <property type="term" value="C:cytosol"/>
    <property type="evidence" value="ECO:0007669"/>
    <property type="project" value="TreeGrafter"/>
</dbReference>
<dbReference type="InterPro" id="IPR029398">
    <property type="entry name" value="PolB_thumb"/>
</dbReference>
<dbReference type="Gene3D" id="1.10.150.20">
    <property type="entry name" value="5' to 3' exonuclease, C-terminal subdomain"/>
    <property type="match status" value="1"/>
</dbReference>
<dbReference type="InterPro" id="IPR037160">
    <property type="entry name" value="DNA_Pol_thumb_sf"/>
</dbReference>
<comment type="cofactor">
    <cofactor evidence="1">
        <name>Mg(2+)</name>
        <dbReference type="ChEBI" id="CHEBI:18420"/>
    </cofactor>
</comment>
<dbReference type="STRING" id="237682.SAMN05421676_10832"/>
<feature type="domain" description="Polymerase/histidinol phosphatase N-terminal" evidence="10">
    <location>
        <begin position="338"/>
        <end position="417"/>
    </location>
</feature>
<gene>
    <name evidence="12" type="ORF">SAMN05421676_10832</name>
</gene>
<feature type="domain" description="DNA-directed DNA polymerase X" evidence="11">
    <location>
        <begin position="2"/>
        <end position="316"/>
    </location>
</feature>
<dbReference type="Gene3D" id="3.20.20.140">
    <property type="entry name" value="Metal-dependent hydrolases"/>
    <property type="match status" value="1"/>
</dbReference>
<dbReference type="Pfam" id="PF14791">
    <property type="entry name" value="DNA_pol_B_thumb"/>
    <property type="match status" value="1"/>
</dbReference>
<dbReference type="InterPro" id="IPR004013">
    <property type="entry name" value="PHP_dom"/>
</dbReference>
<evidence type="ECO:0000256" key="1">
    <source>
        <dbReference type="ARBA" id="ARBA00001946"/>
    </source>
</evidence>
<dbReference type="Gene3D" id="3.30.460.10">
    <property type="entry name" value="Beta Polymerase, domain 2"/>
    <property type="match status" value="1"/>
</dbReference>
<evidence type="ECO:0000313" key="13">
    <source>
        <dbReference type="Proteomes" id="UP000199095"/>
    </source>
</evidence>
<keyword evidence="7" id="KW-0239">DNA-directed DNA polymerase</keyword>
<dbReference type="PANTHER" id="PTHR36928:SF1">
    <property type="entry name" value="PHOSPHATASE YCDX-RELATED"/>
    <property type="match status" value="1"/>
</dbReference>
<dbReference type="EC" id="2.7.7.7" evidence="2"/>
<feature type="domain" description="Helix-hairpin-helix DNA-binding motif class 1" evidence="9">
    <location>
        <begin position="90"/>
        <end position="109"/>
    </location>
</feature>
<evidence type="ECO:0000256" key="6">
    <source>
        <dbReference type="ARBA" id="ARBA00022705"/>
    </source>
</evidence>
<dbReference type="GO" id="GO:0006281">
    <property type="term" value="P:DNA repair"/>
    <property type="evidence" value="ECO:0007669"/>
    <property type="project" value="InterPro"/>
</dbReference>
<dbReference type="NCBIfam" id="NF006375">
    <property type="entry name" value="PRK08609.1"/>
    <property type="match status" value="1"/>
</dbReference>
<dbReference type="InterPro" id="IPR002054">
    <property type="entry name" value="DNA-dir_DNA_pol_X"/>
</dbReference>
<dbReference type="GO" id="GO:0003887">
    <property type="term" value="F:DNA-directed DNA polymerase activity"/>
    <property type="evidence" value="ECO:0007669"/>
    <property type="project" value="UniProtKB-KW"/>
</dbReference>
<comment type="catalytic activity">
    <reaction evidence="8">
        <text>DNA(n) + a 2'-deoxyribonucleoside 5'-triphosphate = DNA(n+1) + diphosphate</text>
        <dbReference type="Rhea" id="RHEA:22508"/>
        <dbReference type="Rhea" id="RHEA-COMP:17339"/>
        <dbReference type="Rhea" id="RHEA-COMP:17340"/>
        <dbReference type="ChEBI" id="CHEBI:33019"/>
        <dbReference type="ChEBI" id="CHEBI:61560"/>
        <dbReference type="ChEBI" id="CHEBI:173112"/>
        <dbReference type="EC" id="2.7.7.7"/>
    </reaction>
</comment>
<evidence type="ECO:0000259" key="10">
    <source>
        <dbReference type="SMART" id="SM00481"/>
    </source>
</evidence>
<dbReference type="SMART" id="SM00481">
    <property type="entry name" value="POLIIIAc"/>
    <property type="match status" value="1"/>
</dbReference>
<dbReference type="RefSeq" id="WP_093135989.1">
    <property type="nucleotide sequence ID" value="NZ_FOHJ01000008.1"/>
</dbReference>
<dbReference type="FunFam" id="3.20.20.140:FF:000047">
    <property type="entry name" value="PHP domain-containing protein"/>
    <property type="match status" value="1"/>
</dbReference>
<dbReference type="Proteomes" id="UP000199095">
    <property type="component" value="Unassembled WGS sequence"/>
</dbReference>
<dbReference type="InterPro" id="IPR016195">
    <property type="entry name" value="Pol/histidinol_Pase-like"/>
</dbReference>
<dbReference type="Gene3D" id="1.10.150.110">
    <property type="entry name" value="DNA polymerase beta, N-terminal domain-like"/>
    <property type="match status" value="1"/>
</dbReference>
<dbReference type="InterPro" id="IPR003141">
    <property type="entry name" value="Pol/His_phosphatase_N"/>
</dbReference>
<dbReference type="SUPFAM" id="SSF89550">
    <property type="entry name" value="PHP domain-like"/>
    <property type="match status" value="1"/>
</dbReference>
<dbReference type="Pfam" id="PF14716">
    <property type="entry name" value="HHH_8"/>
    <property type="match status" value="1"/>
</dbReference>
<keyword evidence="6" id="KW-0235">DNA replication</keyword>
<keyword evidence="13" id="KW-1185">Reference proteome</keyword>
<dbReference type="InterPro" id="IPR047967">
    <property type="entry name" value="PolX_PHP"/>
</dbReference>
<dbReference type="GO" id="GO:0003677">
    <property type="term" value="F:DNA binding"/>
    <property type="evidence" value="ECO:0007669"/>
    <property type="project" value="InterPro"/>
</dbReference>
<dbReference type="CDD" id="cd07436">
    <property type="entry name" value="PHP_PolX"/>
    <property type="match status" value="1"/>
</dbReference>
<organism evidence="12 13">
    <name type="scientific">Salinibacillus kushneri</name>
    <dbReference type="NCBI Taxonomy" id="237682"/>
    <lineage>
        <taxon>Bacteria</taxon>
        <taxon>Bacillati</taxon>
        <taxon>Bacillota</taxon>
        <taxon>Bacilli</taxon>
        <taxon>Bacillales</taxon>
        <taxon>Bacillaceae</taxon>
        <taxon>Salinibacillus</taxon>
    </lineage>
</organism>
<dbReference type="SUPFAM" id="SSF158702">
    <property type="entry name" value="Sec63 N-terminal domain-like"/>
    <property type="match status" value="1"/>
</dbReference>
<evidence type="ECO:0000256" key="5">
    <source>
        <dbReference type="ARBA" id="ARBA00022695"/>
    </source>
</evidence>
<sequence>MNVNKKQVIQLLEKIAVYLELKAENPFKISAYRKAAQALETDDRSLSEMDDFTKMKGIGKGTAAVIQEFIDNGHSDTLRQLEEEVPAGLIPLLDLQGLGGKKLAKLYQELNVIDAQSLKEACENGQVEALSGFGKKTAEKILKALEDQSKRPERLPIVFMLPIVERIEKELENFQHVVQFSRAGSIRRYKETIKDLDFIISTNHPEKVKNQLLDLDNIEHVEAAGSTKVTIILNEGYEVSVDFRLVEPQEFVTTLHHFTGSKDHNVSMRQIAKEKNEKISEYGVEDMDIGEIFTFESEKEFFHHFGLEYIPPELRENTGEIEEAKEPISIISHEDIRGDLHMHTTWSDGAQSLEEMVNRAREKGYSFIAITDHSKYLRVANGLNEERLRKQREEINRVNAKYDDIHVFAGIEMDILPDGSLDFSEDFLKEMDFVIASIHSSFTQSRDKIMQRLKNAMDCPYVNLIAHPTGRLIGKRSGYEVDYEELIQYAKKTNTALELNANPNRLDLAWNWLMKAQDEGVRIAINTDAHSYNMLEDMSIGVSFARKGKLKPETVLNTWSTDKLAELITKGKILKE</sequence>
<dbReference type="InterPro" id="IPR003583">
    <property type="entry name" value="Hlx-hairpin-Hlx_DNA-bd_motif"/>
</dbReference>
<keyword evidence="4" id="KW-0808">Transferase</keyword>
<dbReference type="Pfam" id="PF02811">
    <property type="entry name" value="PHP"/>
    <property type="match status" value="1"/>
</dbReference>
<dbReference type="AlphaFoldDB" id="A0A1I0H332"/>
<feature type="domain" description="Helix-hairpin-helix DNA-binding motif class 1" evidence="9">
    <location>
        <begin position="50"/>
        <end position="69"/>
    </location>
</feature>
<dbReference type="InterPro" id="IPR010996">
    <property type="entry name" value="HHH_MUS81"/>
</dbReference>
<name>A0A1I0H332_9BACI</name>
<dbReference type="InterPro" id="IPR022311">
    <property type="entry name" value="PolX-like"/>
</dbReference>
<dbReference type="SUPFAM" id="SSF47802">
    <property type="entry name" value="DNA polymerase beta, N-terminal domain-like"/>
    <property type="match status" value="1"/>
</dbReference>
<evidence type="ECO:0000256" key="4">
    <source>
        <dbReference type="ARBA" id="ARBA00022679"/>
    </source>
</evidence>
<dbReference type="GO" id="GO:0008270">
    <property type="term" value="F:zinc ion binding"/>
    <property type="evidence" value="ECO:0007669"/>
    <property type="project" value="TreeGrafter"/>
</dbReference>
<reference evidence="13" key="1">
    <citation type="submission" date="2016-10" db="EMBL/GenBank/DDBJ databases">
        <authorList>
            <person name="Varghese N."/>
            <person name="Submissions S."/>
        </authorList>
    </citation>
    <scope>NUCLEOTIDE SEQUENCE [LARGE SCALE GENOMIC DNA]</scope>
    <source>
        <strain evidence="13">CGMCC 1.3566</strain>
    </source>
</reference>
<evidence type="ECO:0000256" key="3">
    <source>
        <dbReference type="ARBA" id="ARBA00022634"/>
    </source>
</evidence>
<dbReference type="Gene3D" id="3.30.210.10">
    <property type="entry name" value="DNA polymerase, thumb domain"/>
    <property type="match status" value="1"/>
</dbReference>
<evidence type="ECO:0000256" key="8">
    <source>
        <dbReference type="ARBA" id="ARBA00049244"/>
    </source>
</evidence>
<evidence type="ECO:0000259" key="9">
    <source>
        <dbReference type="SMART" id="SM00278"/>
    </source>
</evidence>
<dbReference type="InterPro" id="IPR027421">
    <property type="entry name" value="DNA_pol_lamdba_lyase_dom_sf"/>
</dbReference>
<keyword evidence="5" id="KW-0548">Nucleotidyltransferase</keyword>
<evidence type="ECO:0000256" key="2">
    <source>
        <dbReference type="ARBA" id="ARBA00012417"/>
    </source>
</evidence>
<dbReference type="OrthoDB" id="9808747at2"/>
<dbReference type="SMART" id="SM00483">
    <property type="entry name" value="POLXc"/>
    <property type="match status" value="1"/>
</dbReference>
<feature type="domain" description="Helix-hairpin-helix DNA-binding motif class 1" evidence="9">
    <location>
        <begin position="125"/>
        <end position="144"/>
    </location>
</feature>
<keyword evidence="3" id="KW-0237">DNA synthesis</keyword>
<proteinExistence type="predicted"/>
<dbReference type="Pfam" id="PF14520">
    <property type="entry name" value="HHH_5"/>
    <property type="match status" value="1"/>
</dbReference>
<dbReference type="CDD" id="cd00141">
    <property type="entry name" value="NT_POLXc"/>
    <property type="match status" value="1"/>
</dbReference>
<evidence type="ECO:0000256" key="7">
    <source>
        <dbReference type="ARBA" id="ARBA00022932"/>
    </source>
</evidence>
<dbReference type="PANTHER" id="PTHR36928">
    <property type="entry name" value="PHOSPHATASE YCDX-RELATED"/>
    <property type="match status" value="1"/>
</dbReference>
<evidence type="ECO:0000313" key="12">
    <source>
        <dbReference type="EMBL" id="SET78106.1"/>
    </source>
</evidence>
<protein>
    <recommendedName>
        <fullName evidence="2">DNA-directed DNA polymerase</fullName>
        <ecNumber evidence="2">2.7.7.7</ecNumber>
    </recommendedName>
</protein>